<dbReference type="SUPFAM" id="SSF74650">
    <property type="entry name" value="Galactose mutarotase-like"/>
    <property type="match status" value="1"/>
</dbReference>
<evidence type="ECO:0000313" key="1">
    <source>
        <dbReference type="EMBL" id="GAH74184.1"/>
    </source>
</evidence>
<dbReference type="EMBL" id="BARU01032718">
    <property type="protein sequence ID" value="GAH74184.1"/>
    <property type="molecule type" value="Genomic_DNA"/>
</dbReference>
<protein>
    <submittedName>
        <fullName evidence="1">Uncharacterized protein</fullName>
    </submittedName>
</protein>
<reference evidence="1" key="1">
    <citation type="journal article" date="2014" name="Front. Microbiol.">
        <title>High frequency of phylogenetically diverse reductive dehalogenase-homologous genes in deep subseafloor sedimentary metagenomes.</title>
        <authorList>
            <person name="Kawai M."/>
            <person name="Futagami T."/>
            <person name="Toyoda A."/>
            <person name="Takaki Y."/>
            <person name="Nishi S."/>
            <person name="Hori S."/>
            <person name="Arai W."/>
            <person name="Tsubouchi T."/>
            <person name="Morono Y."/>
            <person name="Uchiyama I."/>
            <person name="Ito T."/>
            <person name="Fujiyama A."/>
            <person name="Inagaki F."/>
            <person name="Takami H."/>
        </authorList>
    </citation>
    <scope>NUCLEOTIDE SEQUENCE</scope>
    <source>
        <strain evidence="1">Expedition CK06-06</strain>
    </source>
</reference>
<dbReference type="InterPro" id="IPR011013">
    <property type="entry name" value="Gal_mutarotase_sf_dom"/>
</dbReference>
<accession>X1J776</accession>
<dbReference type="AlphaFoldDB" id="X1J776"/>
<dbReference type="GO" id="GO:0005975">
    <property type="term" value="P:carbohydrate metabolic process"/>
    <property type="evidence" value="ECO:0007669"/>
    <property type="project" value="InterPro"/>
</dbReference>
<dbReference type="GO" id="GO:0003824">
    <property type="term" value="F:catalytic activity"/>
    <property type="evidence" value="ECO:0007669"/>
    <property type="project" value="InterPro"/>
</dbReference>
<organism evidence="1">
    <name type="scientific">marine sediment metagenome</name>
    <dbReference type="NCBI Taxonomy" id="412755"/>
    <lineage>
        <taxon>unclassified sequences</taxon>
        <taxon>metagenomes</taxon>
        <taxon>ecological metagenomes</taxon>
    </lineage>
</organism>
<comment type="caution">
    <text evidence="1">The sequence shown here is derived from an EMBL/GenBank/DDBJ whole genome shotgun (WGS) entry which is preliminary data.</text>
</comment>
<proteinExistence type="predicted"/>
<feature type="non-terminal residue" evidence="1">
    <location>
        <position position="1"/>
    </location>
</feature>
<name>X1J776_9ZZZZ</name>
<dbReference type="GO" id="GO:0030246">
    <property type="term" value="F:carbohydrate binding"/>
    <property type="evidence" value="ECO:0007669"/>
    <property type="project" value="InterPro"/>
</dbReference>
<sequence length="80" mass="9269">PVYAHHTPKVLDSGVDYQYIDQGEQTFTYILIPHKGNWQKTLPVKWAENLNNPPVALVEHCHKGRLPKEQSFIKVDRLYG</sequence>
<gene>
    <name evidence="1" type="ORF">S03H2_51561</name>
</gene>